<evidence type="ECO:0000313" key="5">
    <source>
        <dbReference type="EMBL" id="KAL3790744.1"/>
    </source>
</evidence>
<dbReference type="SUPFAM" id="SSF57196">
    <property type="entry name" value="EGF/Laminin"/>
    <property type="match status" value="1"/>
</dbReference>
<dbReference type="EMBL" id="JABMIG020000123">
    <property type="protein sequence ID" value="KAL3790744.1"/>
    <property type="molecule type" value="Genomic_DNA"/>
</dbReference>
<dbReference type="PROSITE" id="PS00022">
    <property type="entry name" value="EGF_1"/>
    <property type="match status" value="1"/>
</dbReference>
<sequence>MSPTNNIRPTSSPRGRPAVAATMAHASSPSTPRGPSRANVPAANAKTPGSSGITARYPALRNSGVEETCSCTKAVVDGNPFAGLTCEYGATKSCMTLGSDSKHSFCTNGGECQDIVGDNELHKDCICPDGFEGPHCEYISGTKPSFLTSNSNGANYSSESPLSNSILYALMAGVCILIDSSFVILCARRAEAVKKERELQRATEELAMVQLDLDDDDDHGYGARPAFI</sequence>
<evidence type="ECO:0000256" key="3">
    <source>
        <dbReference type="SAM" id="Phobius"/>
    </source>
</evidence>
<dbReference type="AlphaFoldDB" id="A0ABD3PSP6"/>
<dbReference type="Gene3D" id="2.10.25.10">
    <property type="entry name" value="Laminin"/>
    <property type="match status" value="1"/>
</dbReference>
<feature type="transmembrane region" description="Helical" evidence="3">
    <location>
        <begin position="166"/>
        <end position="187"/>
    </location>
</feature>
<evidence type="ECO:0000313" key="6">
    <source>
        <dbReference type="Proteomes" id="UP001516023"/>
    </source>
</evidence>
<dbReference type="PROSITE" id="PS50026">
    <property type="entry name" value="EGF_3"/>
    <property type="match status" value="1"/>
</dbReference>
<feature type="region of interest" description="Disordered" evidence="2">
    <location>
        <begin position="1"/>
        <end position="54"/>
    </location>
</feature>
<feature type="domain" description="EGF-like" evidence="4">
    <location>
        <begin position="97"/>
        <end position="137"/>
    </location>
</feature>
<protein>
    <recommendedName>
        <fullName evidence="4">EGF-like domain-containing protein</fullName>
    </recommendedName>
</protein>
<accession>A0ABD3PSP6</accession>
<keyword evidence="1" id="KW-0245">EGF-like domain</keyword>
<keyword evidence="3" id="KW-0812">Transmembrane</keyword>
<reference evidence="5 6" key="1">
    <citation type="journal article" date="2020" name="G3 (Bethesda)">
        <title>Improved Reference Genome for Cyclotella cryptica CCMP332, a Model for Cell Wall Morphogenesis, Salinity Adaptation, and Lipid Production in Diatoms (Bacillariophyta).</title>
        <authorList>
            <person name="Roberts W.R."/>
            <person name="Downey K.M."/>
            <person name="Ruck E.C."/>
            <person name="Traller J.C."/>
            <person name="Alverson A.J."/>
        </authorList>
    </citation>
    <scope>NUCLEOTIDE SEQUENCE [LARGE SCALE GENOMIC DNA]</scope>
    <source>
        <strain evidence="5 6">CCMP332</strain>
    </source>
</reference>
<comment type="caution">
    <text evidence="1">Lacks conserved residue(s) required for the propagation of feature annotation.</text>
</comment>
<name>A0ABD3PSP6_9STRA</name>
<keyword evidence="3" id="KW-1133">Transmembrane helix</keyword>
<dbReference type="CDD" id="cd00054">
    <property type="entry name" value="EGF_CA"/>
    <property type="match status" value="1"/>
</dbReference>
<feature type="disulfide bond" evidence="1">
    <location>
        <begin position="127"/>
        <end position="136"/>
    </location>
</feature>
<keyword evidence="3" id="KW-0472">Membrane</keyword>
<keyword evidence="1" id="KW-1015">Disulfide bond</keyword>
<evidence type="ECO:0000256" key="1">
    <source>
        <dbReference type="PROSITE-ProRule" id="PRU00076"/>
    </source>
</evidence>
<dbReference type="Proteomes" id="UP001516023">
    <property type="component" value="Unassembled WGS sequence"/>
</dbReference>
<feature type="compositionally biased region" description="Polar residues" evidence="2">
    <location>
        <begin position="1"/>
        <end position="13"/>
    </location>
</feature>
<dbReference type="InterPro" id="IPR000742">
    <property type="entry name" value="EGF"/>
</dbReference>
<keyword evidence="6" id="KW-1185">Reference proteome</keyword>
<gene>
    <name evidence="5" type="ORF">HJC23_010023</name>
</gene>
<organism evidence="5 6">
    <name type="scientific">Cyclotella cryptica</name>
    <dbReference type="NCBI Taxonomy" id="29204"/>
    <lineage>
        <taxon>Eukaryota</taxon>
        <taxon>Sar</taxon>
        <taxon>Stramenopiles</taxon>
        <taxon>Ochrophyta</taxon>
        <taxon>Bacillariophyta</taxon>
        <taxon>Coscinodiscophyceae</taxon>
        <taxon>Thalassiosirophycidae</taxon>
        <taxon>Stephanodiscales</taxon>
        <taxon>Stephanodiscaceae</taxon>
        <taxon>Cyclotella</taxon>
    </lineage>
</organism>
<evidence type="ECO:0000256" key="2">
    <source>
        <dbReference type="SAM" id="MobiDB-lite"/>
    </source>
</evidence>
<evidence type="ECO:0000259" key="4">
    <source>
        <dbReference type="PROSITE" id="PS50026"/>
    </source>
</evidence>
<comment type="caution">
    <text evidence="5">The sequence shown here is derived from an EMBL/GenBank/DDBJ whole genome shotgun (WGS) entry which is preliminary data.</text>
</comment>
<proteinExistence type="predicted"/>
<dbReference type="PROSITE" id="PS01186">
    <property type="entry name" value="EGF_2"/>
    <property type="match status" value="1"/>
</dbReference>